<dbReference type="Proteomes" id="UP001357485">
    <property type="component" value="Unassembled WGS sequence"/>
</dbReference>
<sequence>QRRQRMAKAFRQAREDVRAGLLSPYAIRRPQDFRPRRPIHRLDVQGPEDWGAAARGSFGGRCARSKAEWRQRGAWRE</sequence>
<accession>A0ABR0IT62</accession>
<evidence type="ECO:0000313" key="2">
    <source>
        <dbReference type="Proteomes" id="UP001357485"/>
    </source>
</evidence>
<feature type="non-terminal residue" evidence="1">
    <location>
        <position position="77"/>
    </location>
</feature>
<gene>
    <name evidence="1" type="ORF">LTR16_012195</name>
</gene>
<evidence type="ECO:0000313" key="1">
    <source>
        <dbReference type="EMBL" id="KAK5027636.1"/>
    </source>
</evidence>
<name>A0ABR0IT62_9PEZI</name>
<comment type="caution">
    <text evidence="1">The sequence shown here is derived from an EMBL/GenBank/DDBJ whole genome shotgun (WGS) entry which is preliminary data.</text>
</comment>
<feature type="non-terminal residue" evidence="1">
    <location>
        <position position="1"/>
    </location>
</feature>
<organism evidence="1 2">
    <name type="scientific">Cryomyces antarcticus</name>
    <dbReference type="NCBI Taxonomy" id="329879"/>
    <lineage>
        <taxon>Eukaryota</taxon>
        <taxon>Fungi</taxon>
        <taxon>Dikarya</taxon>
        <taxon>Ascomycota</taxon>
        <taxon>Pezizomycotina</taxon>
        <taxon>Dothideomycetes</taxon>
        <taxon>Dothideomycetes incertae sedis</taxon>
        <taxon>Cryomyces</taxon>
    </lineage>
</organism>
<keyword evidence="2" id="KW-1185">Reference proteome</keyword>
<reference evidence="1 2" key="1">
    <citation type="submission" date="2023-08" db="EMBL/GenBank/DDBJ databases">
        <title>Black Yeasts Isolated from many extreme environments.</title>
        <authorList>
            <person name="Coleine C."/>
            <person name="Stajich J.E."/>
            <person name="Selbmann L."/>
        </authorList>
    </citation>
    <scope>NUCLEOTIDE SEQUENCE [LARGE SCALE GENOMIC DNA]</scope>
    <source>
        <strain evidence="1 2">CCFEE 536</strain>
    </source>
</reference>
<dbReference type="EMBL" id="JAVRRA010028786">
    <property type="protein sequence ID" value="KAK5027636.1"/>
    <property type="molecule type" value="Genomic_DNA"/>
</dbReference>
<protein>
    <submittedName>
        <fullName evidence="1">Uncharacterized protein</fullName>
    </submittedName>
</protein>
<proteinExistence type="predicted"/>